<feature type="compositionally biased region" description="Polar residues" evidence="1">
    <location>
        <begin position="641"/>
        <end position="650"/>
    </location>
</feature>
<feature type="compositionally biased region" description="Basic and acidic residues" evidence="1">
    <location>
        <begin position="606"/>
        <end position="619"/>
    </location>
</feature>
<feature type="compositionally biased region" description="Polar residues" evidence="1">
    <location>
        <begin position="346"/>
        <end position="361"/>
    </location>
</feature>
<evidence type="ECO:0000313" key="3">
    <source>
        <dbReference type="Proteomes" id="UP000016922"/>
    </source>
</evidence>
<feature type="compositionally biased region" description="Basic and acidic residues" evidence="1">
    <location>
        <begin position="726"/>
        <end position="740"/>
    </location>
</feature>
<feature type="compositionally biased region" description="Polar residues" evidence="1">
    <location>
        <begin position="772"/>
        <end position="785"/>
    </location>
</feature>
<feature type="compositionally biased region" description="Basic and acidic residues" evidence="1">
    <location>
        <begin position="1502"/>
        <end position="1512"/>
    </location>
</feature>
<reference evidence="2 3" key="1">
    <citation type="journal article" date="2013" name="BMC Genomics">
        <title>Genomics-driven discovery of the pneumocandin biosynthetic gene cluster in the fungus Glarea lozoyensis.</title>
        <authorList>
            <person name="Chen L."/>
            <person name="Yue Q."/>
            <person name="Zhang X."/>
            <person name="Xiang M."/>
            <person name="Wang C."/>
            <person name="Li S."/>
            <person name="Che Y."/>
            <person name="Ortiz-Lopez F.J."/>
            <person name="Bills G.F."/>
            <person name="Liu X."/>
            <person name="An Z."/>
        </authorList>
    </citation>
    <scope>NUCLEOTIDE SEQUENCE [LARGE SCALE GENOMIC DNA]</scope>
    <source>
        <strain evidence="3">ATCC 20868 / MF5171</strain>
    </source>
</reference>
<feature type="compositionally biased region" description="Basic and acidic residues" evidence="1">
    <location>
        <begin position="1343"/>
        <end position="1385"/>
    </location>
</feature>
<feature type="compositionally biased region" description="Polar residues" evidence="1">
    <location>
        <begin position="1522"/>
        <end position="1533"/>
    </location>
</feature>
<feature type="compositionally biased region" description="Basic and acidic residues" evidence="1">
    <location>
        <begin position="1299"/>
        <end position="1325"/>
    </location>
</feature>
<feature type="compositionally biased region" description="Low complexity" evidence="1">
    <location>
        <begin position="1122"/>
        <end position="1134"/>
    </location>
</feature>
<dbReference type="KEGG" id="glz:GLAREA_10418"/>
<gene>
    <name evidence="2" type="ORF">GLAREA_10418</name>
</gene>
<feature type="compositionally biased region" description="Basic and acidic residues" evidence="1">
    <location>
        <begin position="703"/>
        <end position="718"/>
    </location>
</feature>
<feature type="compositionally biased region" description="Low complexity" evidence="1">
    <location>
        <begin position="500"/>
        <end position="510"/>
    </location>
</feature>
<name>S3DCA8_GLAL2</name>
<feature type="compositionally biased region" description="Basic and acidic residues" evidence="1">
    <location>
        <begin position="1447"/>
        <end position="1456"/>
    </location>
</feature>
<feature type="region of interest" description="Disordered" evidence="1">
    <location>
        <begin position="606"/>
        <end position="789"/>
    </location>
</feature>
<feature type="compositionally biased region" description="Basic and acidic residues" evidence="1">
    <location>
        <begin position="1471"/>
        <end position="1482"/>
    </location>
</feature>
<evidence type="ECO:0000313" key="2">
    <source>
        <dbReference type="EMBL" id="EPE34724.1"/>
    </source>
</evidence>
<feature type="region of interest" description="Disordered" evidence="1">
    <location>
        <begin position="1443"/>
        <end position="1549"/>
    </location>
</feature>
<sequence>MDPVTILGAVGSVVGIAAFGFKLAQFVEKTFEEFNAADATLRNILHNVKSISYALNEIEQLLRQERENLRTRGKAVLFSPRAIHDMQSMTDKCVEIFWYIEGTIARTEKPRDLEVWVLRKQLAWKNSIPVASNDEIPTVTIDISHKLPKRQRVKLLYKNGTNLEKYVAELERQQSGLSLILQIVNFRANISNLALGNRDILEIPRILAQIKEMYLRSGLYDKNQDDTEWDARQRLELEQEFEILNRQKAVRYEDVPVHERPVLGEKQGLVGLNGRAHEPFSSARSNERASYDTRPTRRQRANSPPPQKAPPTRKERVDRQDSQVSETPETKLAARMFRDAQQHITKAQPFQQSFPSKSVPNKNAGLDPEGMPFSASPTPMEETEDASLHPEHGSVSSVTSRRQKEKLRHAESANADDSLKKRTQYRQPTVMDHTIETDVEALRSSTKRAHSATPPPDNSVPQVDGACLRKPDAAGDGAPSAEEGEFVNRNARISSHDESIGNSTTNSISNKRAIRKDSSEPAVDNTSHRQDAVSVPALRRSRPSLSLTEVWSDSQAPMRKPSILNKIREDQPDIQKGGSKQLRKQAIHQVSLLTEDEDDTFKAQEYHRTNGDVRDHVNKEQPIQKSHDPPKVPHARIHINNGAQQNSIRRNNGEKSFYSESDSSSFHEKQPEAETSQHSTKKPSRQQKIVEDVLKSTNNVAESDTKSKEFHSSSKSRDLLTAQSSGEHHTDVFGRSERKSQGRMHPISPEIANQKPNSITSIPSETHRKSRPTSSATARSVSGVSYGSEETKKRTVVAQALRRVARLDYMSQDDLEKMFGPGALITAFVIRGREYQQIPCAGHFSMRKRQMSDMRSSGSISWKDFAFLGSDEVSTLAEILEADEGYGKALVELKWVRGEKVRPWLTSKKVLVAIIYNEKLSPEGGHREDGDGSTRYLDPKPLLPADLKWKLRREDPRGVQKPKEAILAANYAVYTIRMSDPYDPRSISAPFAPTATREQFSEESVVNHIAELNKHPPNVIEKKTRSWPQVQEQIDLIVDQMRAQEGNSGFEWNLAQLDDFTAVTAGLLTMVVYLKRDPRGRPFEPSPRKEEPLQTQERPIAEPSAGNQGSGFSNGLPRPRTSYHSSRSASPSSFSWREGFDMDYARRSTMPRNSLRYEYELRRPSSPSPFAPPPFGAQSRAAYVPAPVRAQNYTDYTTPAVPAQDYPGYGYGSAPVPTQGYPSNVYGRPPPRLPTQSYPSNVYGSAPAPVPYQDREHSNKARPVIADRVGREFNRSPTRAHHTSTFGTRDPSPDASNRWNDRQDTIRPRDASRDAAGRKHSESDRMPPPPNRTGADRIPTPTMDRRRYDMLSEQEKRRRDTSNDHYKDMNLDISRRPQPPRHQEMTLRPSNAFRQASHPLEDDRPPRRPQMPYPEYYDGKSFNLRPRKDSVDDIVKELLLEWTPAGDADKEGEGGKSPDVGWGAFGSKGKKPAEGRDGEEGTGKGGGGNKSTPLTWATLNAEAERTAKRGEMRNGGVDMKINGSQSSNGSVESVETLGTVDTRDLVEDD</sequence>
<feature type="compositionally biased region" description="Basic and acidic residues" evidence="1">
    <location>
        <begin position="1078"/>
        <end position="1092"/>
    </location>
</feature>
<feature type="compositionally biased region" description="Polar residues" evidence="1">
    <location>
        <begin position="1234"/>
        <end position="1243"/>
    </location>
</feature>
<dbReference type="HOGENOM" id="CLU_246450_0_0_1"/>
<dbReference type="GeneID" id="19469465"/>
<dbReference type="Proteomes" id="UP000016922">
    <property type="component" value="Unassembled WGS sequence"/>
</dbReference>
<feature type="compositionally biased region" description="Polar residues" evidence="1">
    <location>
        <begin position="754"/>
        <end position="764"/>
    </location>
</feature>
<proteinExistence type="predicted"/>
<protein>
    <submittedName>
        <fullName evidence="2">Uncharacterized protein</fullName>
    </submittedName>
</protein>
<organism evidence="2 3">
    <name type="scientific">Glarea lozoyensis (strain ATCC 20868 / MF5171)</name>
    <dbReference type="NCBI Taxonomy" id="1116229"/>
    <lineage>
        <taxon>Eukaryota</taxon>
        <taxon>Fungi</taxon>
        <taxon>Dikarya</taxon>
        <taxon>Ascomycota</taxon>
        <taxon>Pezizomycotina</taxon>
        <taxon>Leotiomycetes</taxon>
        <taxon>Helotiales</taxon>
        <taxon>Helotiaceae</taxon>
        <taxon>Glarea</taxon>
    </lineage>
</organism>
<dbReference type="RefSeq" id="XP_008078659.1">
    <property type="nucleotide sequence ID" value="XM_008080468.1"/>
</dbReference>
<feature type="region of interest" description="Disordered" evidence="1">
    <location>
        <begin position="1078"/>
        <end position="1134"/>
    </location>
</feature>
<evidence type="ECO:0000256" key="1">
    <source>
        <dbReference type="SAM" id="MobiDB-lite"/>
    </source>
</evidence>
<feature type="region of interest" description="Disordered" evidence="1">
    <location>
        <begin position="266"/>
        <end position="330"/>
    </location>
</feature>
<dbReference type="eggNOG" id="ENOG502SQI8">
    <property type="taxonomic scope" value="Eukaryota"/>
</dbReference>
<feature type="region of interest" description="Disordered" evidence="1">
    <location>
        <begin position="1220"/>
        <end position="1428"/>
    </location>
</feature>
<feature type="compositionally biased region" description="Basic and acidic residues" evidence="1">
    <location>
        <begin position="312"/>
        <end position="321"/>
    </location>
</feature>
<keyword evidence="3" id="KW-1185">Reference proteome</keyword>
<accession>S3DCA8</accession>
<dbReference type="EMBL" id="KE145356">
    <property type="protein sequence ID" value="EPE34724.1"/>
    <property type="molecule type" value="Genomic_DNA"/>
</dbReference>
<dbReference type="OrthoDB" id="5431013at2759"/>
<feature type="compositionally biased region" description="Basic and acidic residues" evidence="1">
    <location>
        <begin position="285"/>
        <end position="295"/>
    </location>
</feature>
<feature type="region of interest" description="Disordered" evidence="1">
    <location>
        <begin position="346"/>
        <end position="540"/>
    </location>
</feature>